<dbReference type="OrthoDB" id="10586281at2759"/>
<accession>A0A3D8TC27</accession>
<dbReference type="Proteomes" id="UP000256328">
    <property type="component" value="Unassembled WGS sequence"/>
</dbReference>
<sequence length="156" mass="17646">MSSRFPLQRRPYLVNIIFIPHARLPAVPPRPRRIQRRRAPMGSYFRTQAAFYSSRPVGADPYEHQDAVEDEDPYSWDEEESQREDFPGGILSLFMHILQFIARTLSGIIGLLVLRLGPHLLGLPGGMGLFVPSGNGMVWEPAIVLARRRAGVCAYF</sequence>
<gene>
    <name evidence="2" type="ORF">BP5796_01001</name>
</gene>
<comment type="caution">
    <text evidence="2">The sequence shown here is derived from an EMBL/GenBank/DDBJ whole genome shotgun (WGS) entry which is preliminary data.</text>
</comment>
<evidence type="ECO:0000256" key="1">
    <source>
        <dbReference type="SAM" id="MobiDB-lite"/>
    </source>
</evidence>
<reference evidence="2 3" key="1">
    <citation type="journal article" date="2018" name="IMA Fungus">
        <title>IMA Genome-F 9: Draft genome sequence of Annulohypoxylon stygium, Aspergillus mulundensis, Berkeleyomyces basicola (syn. Thielaviopsis basicola), Ceratocystis smalleyi, two Cercospora beticola strains, Coleophoma cylindrospora, Fusarium fracticaudum, Phialophora cf. hyalina, and Morchella septimelata.</title>
        <authorList>
            <person name="Wingfield B.D."/>
            <person name="Bills G.F."/>
            <person name="Dong Y."/>
            <person name="Huang W."/>
            <person name="Nel W.J."/>
            <person name="Swalarsk-Parry B.S."/>
            <person name="Vaghefi N."/>
            <person name="Wilken P.M."/>
            <person name="An Z."/>
            <person name="de Beer Z.W."/>
            <person name="De Vos L."/>
            <person name="Chen L."/>
            <person name="Duong T.A."/>
            <person name="Gao Y."/>
            <person name="Hammerbacher A."/>
            <person name="Kikkert J.R."/>
            <person name="Li Y."/>
            <person name="Li H."/>
            <person name="Li K."/>
            <person name="Li Q."/>
            <person name="Liu X."/>
            <person name="Ma X."/>
            <person name="Naidoo K."/>
            <person name="Pethybridge S.J."/>
            <person name="Sun J."/>
            <person name="Steenkamp E.T."/>
            <person name="van der Nest M.A."/>
            <person name="van Wyk S."/>
            <person name="Wingfield M.J."/>
            <person name="Xiong C."/>
            <person name="Yue Q."/>
            <person name="Zhang X."/>
        </authorList>
    </citation>
    <scope>NUCLEOTIDE SEQUENCE [LARGE SCALE GENOMIC DNA]</scope>
    <source>
        <strain evidence="2 3">BP5796</strain>
    </source>
</reference>
<keyword evidence="3" id="KW-1185">Reference proteome</keyword>
<name>A0A3D8TC27_9HELO</name>
<feature type="compositionally biased region" description="Acidic residues" evidence="1">
    <location>
        <begin position="68"/>
        <end position="79"/>
    </location>
</feature>
<dbReference type="AlphaFoldDB" id="A0A3D8TC27"/>
<evidence type="ECO:0000313" key="2">
    <source>
        <dbReference type="EMBL" id="RDW95238.1"/>
    </source>
</evidence>
<proteinExistence type="predicted"/>
<feature type="region of interest" description="Disordered" evidence="1">
    <location>
        <begin position="56"/>
        <end position="79"/>
    </location>
</feature>
<evidence type="ECO:0000313" key="3">
    <source>
        <dbReference type="Proteomes" id="UP000256328"/>
    </source>
</evidence>
<protein>
    <submittedName>
        <fullName evidence="2">Uncharacterized protein</fullName>
    </submittedName>
</protein>
<organism evidence="2 3">
    <name type="scientific">Coleophoma crateriformis</name>
    <dbReference type="NCBI Taxonomy" id="565419"/>
    <lineage>
        <taxon>Eukaryota</taxon>
        <taxon>Fungi</taxon>
        <taxon>Dikarya</taxon>
        <taxon>Ascomycota</taxon>
        <taxon>Pezizomycotina</taxon>
        <taxon>Leotiomycetes</taxon>
        <taxon>Helotiales</taxon>
        <taxon>Dermateaceae</taxon>
        <taxon>Coleophoma</taxon>
    </lineage>
</organism>
<dbReference type="EMBL" id="PDLN01000001">
    <property type="protein sequence ID" value="RDW95238.1"/>
    <property type="molecule type" value="Genomic_DNA"/>
</dbReference>